<dbReference type="Pfam" id="PF05461">
    <property type="entry name" value="ApoL"/>
    <property type="match status" value="1"/>
</dbReference>
<evidence type="ECO:0000256" key="1">
    <source>
        <dbReference type="ARBA" id="ARBA00010090"/>
    </source>
</evidence>
<proteinExistence type="inferred from homology"/>
<dbReference type="EMBL" id="KB107745">
    <property type="protein sequence ID" value="ELK29751.1"/>
    <property type="molecule type" value="Genomic_DNA"/>
</dbReference>
<dbReference type="InterPro" id="IPR008405">
    <property type="entry name" value="ApoL"/>
</dbReference>
<protein>
    <submittedName>
        <fullName evidence="2">Apolipoprotein L4</fullName>
    </submittedName>
</protein>
<evidence type="ECO:0000313" key="3">
    <source>
        <dbReference type="Proteomes" id="UP000010556"/>
    </source>
</evidence>
<keyword evidence="2" id="KW-0449">Lipoprotein</keyword>
<gene>
    <name evidence="2" type="ORF">MDA_GLEAN10000333</name>
</gene>
<accession>L5LUI0</accession>
<dbReference type="AlphaFoldDB" id="L5LUI0"/>
<dbReference type="GO" id="GO:0005576">
    <property type="term" value="C:extracellular region"/>
    <property type="evidence" value="ECO:0007669"/>
    <property type="project" value="InterPro"/>
</dbReference>
<name>L5LUI0_MYODS</name>
<dbReference type="GO" id="GO:0042157">
    <property type="term" value="P:lipoprotein metabolic process"/>
    <property type="evidence" value="ECO:0007669"/>
    <property type="project" value="InterPro"/>
</dbReference>
<evidence type="ECO:0000313" key="2">
    <source>
        <dbReference type="EMBL" id="ELK29751.1"/>
    </source>
</evidence>
<dbReference type="GO" id="GO:0008289">
    <property type="term" value="F:lipid binding"/>
    <property type="evidence" value="ECO:0007669"/>
    <property type="project" value="InterPro"/>
</dbReference>
<dbReference type="Proteomes" id="UP000010556">
    <property type="component" value="Unassembled WGS sequence"/>
</dbReference>
<organism evidence="2 3">
    <name type="scientific">Myotis davidii</name>
    <name type="common">David's myotis</name>
    <dbReference type="NCBI Taxonomy" id="225400"/>
    <lineage>
        <taxon>Eukaryota</taxon>
        <taxon>Metazoa</taxon>
        <taxon>Chordata</taxon>
        <taxon>Craniata</taxon>
        <taxon>Vertebrata</taxon>
        <taxon>Euteleostomi</taxon>
        <taxon>Mammalia</taxon>
        <taxon>Eutheria</taxon>
        <taxon>Laurasiatheria</taxon>
        <taxon>Chiroptera</taxon>
        <taxon>Yangochiroptera</taxon>
        <taxon>Vespertilionidae</taxon>
        <taxon>Myotis</taxon>
    </lineage>
</organism>
<reference evidence="3" key="1">
    <citation type="journal article" date="2013" name="Science">
        <title>Comparative analysis of bat genomes provides insight into the evolution of flight and immunity.</title>
        <authorList>
            <person name="Zhang G."/>
            <person name="Cowled C."/>
            <person name="Shi Z."/>
            <person name="Huang Z."/>
            <person name="Bishop-Lilly K.A."/>
            <person name="Fang X."/>
            <person name="Wynne J.W."/>
            <person name="Xiong Z."/>
            <person name="Baker M.L."/>
            <person name="Zhao W."/>
            <person name="Tachedjian M."/>
            <person name="Zhu Y."/>
            <person name="Zhou P."/>
            <person name="Jiang X."/>
            <person name="Ng J."/>
            <person name="Yang L."/>
            <person name="Wu L."/>
            <person name="Xiao J."/>
            <person name="Feng Y."/>
            <person name="Chen Y."/>
            <person name="Sun X."/>
            <person name="Zhang Y."/>
            <person name="Marsh G.A."/>
            <person name="Crameri G."/>
            <person name="Broder C.C."/>
            <person name="Frey K.G."/>
            <person name="Wang L.F."/>
            <person name="Wang J."/>
        </authorList>
    </citation>
    <scope>NUCLEOTIDE SEQUENCE [LARGE SCALE GENOMIC DNA]</scope>
</reference>
<dbReference type="GO" id="GO:0006869">
    <property type="term" value="P:lipid transport"/>
    <property type="evidence" value="ECO:0007669"/>
    <property type="project" value="InterPro"/>
</dbReference>
<sequence length="109" mass="12451">MVPTAFKEPLVQEAKSLAAEGKDFVTIEYLNDPGNKEKLQRLLSDESLERFVAVTKLSRDEADALYADLCELETLMSLEDKDMPSAEQLHGESFMKEFPRVKQDLEERI</sequence>
<keyword evidence="3" id="KW-1185">Reference proteome</keyword>
<comment type="similarity">
    <text evidence="1">Belongs to the apolipoprotein L family.</text>
</comment>